<dbReference type="InterPro" id="IPR006674">
    <property type="entry name" value="HD_domain"/>
</dbReference>
<dbReference type="GeneID" id="95495548"/>
<dbReference type="Gene3D" id="1.10.3210.10">
    <property type="entry name" value="Hypothetical protein af1432"/>
    <property type="match status" value="1"/>
</dbReference>
<protein>
    <submittedName>
        <fullName evidence="2">HD domain-containing protein</fullName>
    </submittedName>
</protein>
<dbReference type="InterPro" id="IPR003607">
    <property type="entry name" value="HD/PDEase_dom"/>
</dbReference>
<gene>
    <name evidence="2" type="ORF">OHA91_05895</name>
</gene>
<sequence length="150" mass="15515">MELLHADRDDHALRTAALLRRSHPADKELQLAGLLHDIGRMLRPGDGARHAVLAAEAVRPLLGERVARLVRLHAPAAAGGGSDGADPPGEDAEAVATLRRAREAAGACGLDAGALEDWRALLELVAAGSCRARNAIGPLGSPRGPITGTQ</sequence>
<organism evidence="2 3">
    <name type="scientific">Streptomyces erythrochromogenes</name>
    <dbReference type="NCBI Taxonomy" id="285574"/>
    <lineage>
        <taxon>Bacteria</taxon>
        <taxon>Bacillati</taxon>
        <taxon>Actinomycetota</taxon>
        <taxon>Actinomycetes</taxon>
        <taxon>Kitasatosporales</taxon>
        <taxon>Streptomycetaceae</taxon>
        <taxon>Streptomyces</taxon>
    </lineage>
</organism>
<accession>A0ABZ1QNR7</accession>
<dbReference type="EMBL" id="CP108036">
    <property type="protein sequence ID" value="WUN84067.1"/>
    <property type="molecule type" value="Genomic_DNA"/>
</dbReference>
<evidence type="ECO:0000313" key="2">
    <source>
        <dbReference type="EMBL" id="WUN84067.1"/>
    </source>
</evidence>
<evidence type="ECO:0000313" key="3">
    <source>
        <dbReference type="Proteomes" id="UP001432312"/>
    </source>
</evidence>
<evidence type="ECO:0000259" key="1">
    <source>
        <dbReference type="Pfam" id="PF01966"/>
    </source>
</evidence>
<dbReference type="Proteomes" id="UP001432312">
    <property type="component" value="Chromosome"/>
</dbReference>
<dbReference type="CDD" id="cd00077">
    <property type="entry name" value="HDc"/>
    <property type="match status" value="1"/>
</dbReference>
<proteinExistence type="predicted"/>
<dbReference type="Pfam" id="PF01966">
    <property type="entry name" value="HD"/>
    <property type="match status" value="1"/>
</dbReference>
<name>A0ABZ1QNR7_9ACTN</name>
<dbReference type="RefSeq" id="WP_051892802.1">
    <property type="nucleotide sequence ID" value="NZ_CP108036.1"/>
</dbReference>
<dbReference type="SUPFAM" id="SSF109604">
    <property type="entry name" value="HD-domain/PDEase-like"/>
    <property type="match status" value="1"/>
</dbReference>
<keyword evidence="3" id="KW-1185">Reference proteome</keyword>
<reference evidence="2" key="1">
    <citation type="submission" date="2022-10" db="EMBL/GenBank/DDBJ databases">
        <title>The complete genomes of actinobacterial strains from the NBC collection.</title>
        <authorList>
            <person name="Joergensen T.S."/>
            <person name="Alvarez Arevalo M."/>
            <person name="Sterndorff E.B."/>
            <person name="Faurdal D."/>
            <person name="Vuksanovic O."/>
            <person name="Mourched A.-S."/>
            <person name="Charusanti P."/>
            <person name="Shaw S."/>
            <person name="Blin K."/>
            <person name="Weber T."/>
        </authorList>
    </citation>
    <scope>NUCLEOTIDE SEQUENCE</scope>
    <source>
        <strain evidence="2">NBC_00303</strain>
    </source>
</reference>
<feature type="domain" description="HD" evidence="1">
    <location>
        <begin position="8"/>
        <end position="77"/>
    </location>
</feature>